<dbReference type="AlphaFoldDB" id="A0A1F8DZ66"/>
<evidence type="ECO:0000256" key="6">
    <source>
        <dbReference type="ARBA" id="ARBA00023014"/>
    </source>
</evidence>
<dbReference type="SFLD" id="SFLDG01067">
    <property type="entry name" value="SPASM/twitch_domain_containing"/>
    <property type="match status" value="1"/>
</dbReference>
<dbReference type="InterPro" id="IPR034391">
    <property type="entry name" value="AdoMet-like_SPASM_containing"/>
</dbReference>
<proteinExistence type="predicted"/>
<dbReference type="Pfam" id="PF04055">
    <property type="entry name" value="Radical_SAM"/>
    <property type="match status" value="1"/>
</dbReference>
<keyword evidence="3" id="KW-0949">S-adenosyl-L-methionine</keyword>
<dbReference type="Gene3D" id="3.20.20.70">
    <property type="entry name" value="Aldolase class I"/>
    <property type="match status" value="1"/>
</dbReference>
<keyword evidence="2" id="KW-0004">4Fe-4S</keyword>
<evidence type="ECO:0000259" key="7">
    <source>
        <dbReference type="PROSITE" id="PS51918"/>
    </source>
</evidence>
<keyword evidence="4" id="KW-0479">Metal-binding</keyword>
<dbReference type="GO" id="GO:0051536">
    <property type="term" value="F:iron-sulfur cluster binding"/>
    <property type="evidence" value="ECO:0007669"/>
    <property type="project" value="UniProtKB-KW"/>
</dbReference>
<dbReference type="GO" id="GO:0046872">
    <property type="term" value="F:metal ion binding"/>
    <property type="evidence" value="ECO:0007669"/>
    <property type="project" value="UniProtKB-KW"/>
</dbReference>
<dbReference type="GO" id="GO:0003824">
    <property type="term" value="F:catalytic activity"/>
    <property type="evidence" value="ECO:0007669"/>
    <property type="project" value="InterPro"/>
</dbReference>
<dbReference type="PROSITE" id="PS51918">
    <property type="entry name" value="RADICAL_SAM"/>
    <property type="match status" value="1"/>
</dbReference>
<keyword evidence="5" id="KW-0408">Iron</keyword>
<accession>A0A1F8DZ66</accession>
<reference evidence="8 9" key="1">
    <citation type="journal article" date="2016" name="Nat. Commun.">
        <title>Thousands of microbial genomes shed light on interconnected biogeochemical processes in an aquifer system.</title>
        <authorList>
            <person name="Anantharaman K."/>
            <person name="Brown C.T."/>
            <person name="Hug L.A."/>
            <person name="Sharon I."/>
            <person name="Castelle C.J."/>
            <person name="Probst A.J."/>
            <person name="Thomas B.C."/>
            <person name="Singh A."/>
            <person name="Wilkins M.J."/>
            <person name="Karaoz U."/>
            <person name="Brodie E.L."/>
            <person name="Williams K.H."/>
            <person name="Hubbard S.S."/>
            <person name="Banfield J.F."/>
        </authorList>
    </citation>
    <scope>NUCLEOTIDE SEQUENCE [LARGE SCALE GENOMIC DNA]</scope>
</reference>
<evidence type="ECO:0000256" key="5">
    <source>
        <dbReference type="ARBA" id="ARBA00023004"/>
    </source>
</evidence>
<feature type="domain" description="Radical SAM core" evidence="7">
    <location>
        <begin position="21"/>
        <end position="258"/>
    </location>
</feature>
<evidence type="ECO:0000256" key="3">
    <source>
        <dbReference type="ARBA" id="ARBA00022691"/>
    </source>
</evidence>
<evidence type="ECO:0000256" key="2">
    <source>
        <dbReference type="ARBA" id="ARBA00022485"/>
    </source>
</evidence>
<evidence type="ECO:0000256" key="4">
    <source>
        <dbReference type="ARBA" id="ARBA00022723"/>
    </source>
</evidence>
<comment type="caution">
    <text evidence="8">The sequence shown here is derived from an EMBL/GenBank/DDBJ whole genome shotgun (WGS) entry which is preliminary data.</text>
</comment>
<dbReference type="SFLD" id="SFLDS00029">
    <property type="entry name" value="Radical_SAM"/>
    <property type="match status" value="1"/>
</dbReference>
<dbReference type="SFLD" id="SFLDG01387">
    <property type="entry name" value="BtrN-like_SPASM_domain_contain"/>
    <property type="match status" value="1"/>
</dbReference>
<evidence type="ECO:0000313" key="8">
    <source>
        <dbReference type="EMBL" id="OGM93871.1"/>
    </source>
</evidence>
<dbReference type="InterPro" id="IPR058240">
    <property type="entry name" value="rSAM_sf"/>
</dbReference>
<dbReference type="InterPro" id="IPR050377">
    <property type="entry name" value="Radical_SAM_PqqE_MftC-like"/>
</dbReference>
<dbReference type="Pfam" id="PF13186">
    <property type="entry name" value="SPASM"/>
    <property type="match status" value="1"/>
</dbReference>
<evidence type="ECO:0000256" key="1">
    <source>
        <dbReference type="ARBA" id="ARBA00001966"/>
    </source>
</evidence>
<organism evidence="8 9">
    <name type="scientific">Candidatus Wolfebacteria bacterium RIFOXYD1_FULL_48_65</name>
    <dbReference type="NCBI Taxonomy" id="1802561"/>
    <lineage>
        <taxon>Bacteria</taxon>
        <taxon>Candidatus Wolfeibacteriota</taxon>
    </lineage>
</organism>
<dbReference type="PANTHER" id="PTHR11228">
    <property type="entry name" value="RADICAL SAM DOMAIN PROTEIN"/>
    <property type="match status" value="1"/>
</dbReference>
<keyword evidence="6" id="KW-0411">Iron-sulfur</keyword>
<dbReference type="Proteomes" id="UP000179057">
    <property type="component" value="Unassembled WGS sequence"/>
</dbReference>
<dbReference type="InterPro" id="IPR007197">
    <property type="entry name" value="rSAM"/>
</dbReference>
<gene>
    <name evidence="8" type="ORF">A2610_00430</name>
</gene>
<comment type="cofactor">
    <cofactor evidence="1">
        <name>[4Fe-4S] cluster</name>
        <dbReference type="ChEBI" id="CHEBI:49883"/>
    </cofactor>
</comment>
<dbReference type="PANTHER" id="PTHR11228:SF7">
    <property type="entry name" value="PQQA PEPTIDE CYCLASE"/>
    <property type="match status" value="1"/>
</dbReference>
<protein>
    <submittedName>
        <fullName evidence="8">Radical SAM protein</fullName>
    </submittedName>
</protein>
<dbReference type="EMBL" id="MGIV01000019">
    <property type="protein sequence ID" value="OGM93871.1"/>
    <property type="molecule type" value="Genomic_DNA"/>
</dbReference>
<sequence length="339" mass="38142">MAEDLSGQAPGGKRTVLTEVLPLQTPFVVQLFPIYACNFRCNYCIFQLPNKERGFISDKVVMDFDLYKKFIDEFALFPDKIKVLRFVGIGEPLLHPRIADMVAYAVDKQVAHSVEMLTNGSLLTPIMSNALIDAGLSRLVVSLQGVSARKYKEICGVDVQFDRLRANLQYFFLHKSDSTHMYCKVVDTALDGDSDNRRFHSLFGGICDSLAIEHTVPIHSGVEYGDVIKHTGEQLTQFGLPVSEVKVCPQPFFHMQINPDGKVVPCYSFEYPNIMGDCNTQTVQDIWSGERFNAFRRTMLDGKLGACAICKECSIITYRMFPEDMIGEADAERLKKVYG</sequence>
<dbReference type="CDD" id="cd21109">
    <property type="entry name" value="SPASM"/>
    <property type="match status" value="1"/>
</dbReference>
<name>A0A1F8DZ66_9BACT</name>
<dbReference type="CDD" id="cd01335">
    <property type="entry name" value="Radical_SAM"/>
    <property type="match status" value="1"/>
</dbReference>
<dbReference type="InterPro" id="IPR023885">
    <property type="entry name" value="4Fe4S-binding_SPASM_dom"/>
</dbReference>
<evidence type="ECO:0000313" key="9">
    <source>
        <dbReference type="Proteomes" id="UP000179057"/>
    </source>
</evidence>
<dbReference type="SUPFAM" id="SSF102114">
    <property type="entry name" value="Radical SAM enzymes"/>
    <property type="match status" value="1"/>
</dbReference>
<dbReference type="InterPro" id="IPR013785">
    <property type="entry name" value="Aldolase_TIM"/>
</dbReference>